<dbReference type="InterPro" id="IPR021403">
    <property type="entry name" value="DUF3043"/>
</dbReference>
<proteinExistence type="predicted"/>
<evidence type="ECO:0000256" key="1">
    <source>
        <dbReference type="SAM" id="MobiDB-lite"/>
    </source>
</evidence>
<dbReference type="EMBL" id="CAEZUJ010000010">
    <property type="protein sequence ID" value="CAB4594882.1"/>
    <property type="molecule type" value="Genomic_DNA"/>
</dbReference>
<organism evidence="4">
    <name type="scientific">freshwater metagenome</name>
    <dbReference type="NCBI Taxonomy" id="449393"/>
    <lineage>
        <taxon>unclassified sequences</taxon>
        <taxon>metagenomes</taxon>
        <taxon>ecological metagenomes</taxon>
    </lineage>
</organism>
<evidence type="ECO:0000313" key="3">
    <source>
        <dbReference type="EMBL" id="CAB4594882.1"/>
    </source>
</evidence>
<dbReference type="AlphaFoldDB" id="A0A6J6NQZ0"/>
<evidence type="ECO:0000313" key="4">
    <source>
        <dbReference type="EMBL" id="CAB4687234.1"/>
    </source>
</evidence>
<sequence>MSEPQSNEGKGRPTPTRREAEAKRPRRSLAPAVNKADRKSLKAQQRKKREELRGAYMRGEERALPTRDKGPARKFARNYVDSRYSVAEFFMPLLMVVLLLSIIPSDGIKVLATLFMYMVILISFIDGYLMGRKIKANVAEKYPEEKLKGLAVYAWLRSTQIRRLRSPAPLVKRGEKFN</sequence>
<dbReference type="Pfam" id="PF11241">
    <property type="entry name" value="DUF3043"/>
    <property type="match status" value="1"/>
</dbReference>
<keyword evidence="2" id="KW-0812">Transmembrane</keyword>
<keyword evidence="2" id="KW-0472">Membrane</keyword>
<gene>
    <name evidence="3" type="ORF">UFOPK1811_00398</name>
    <name evidence="4" type="ORF">UFOPK2360_00927</name>
</gene>
<evidence type="ECO:0000256" key="2">
    <source>
        <dbReference type="SAM" id="Phobius"/>
    </source>
</evidence>
<feature type="transmembrane region" description="Helical" evidence="2">
    <location>
        <begin position="84"/>
        <end position="104"/>
    </location>
</feature>
<feature type="region of interest" description="Disordered" evidence="1">
    <location>
        <begin position="1"/>
        <end position="68"/>
    </location>
</feature>
<feature type="compositionally biased region" description="Basic and acidic residues" evidence="1">
    <location>
        <begin position="48"/>
        <end position="68"/>
    </location>
</feature>
<feature type="transmembrane region" description="Helical" evidence="2">
    <location>
        <begin position="110"/>
        <end position="131"/>
    </location>
</feature>
<accession>A0A6J6NQZ0</accession>
<keyword evidence="2" id="KW-1133">Transmembrane helix</keyword>
<reference evidence="4" key="1">
    <citation type="submission" date="2020-05" db="EMBL/GenBank/DDBJ databases">
        <authorList>
            <person name="Chiriac C."/>
            <person name="Salcher M."/>
            <person name="Ghai R."/>
            <person name="Kavagutti S V."/>
        </authorList>
    </citation>
    <scope>NUCLEOTIDE SEQUENCE</scope>
</reference>
<protein>
    <submittedName>
        <fullName evidence="4">Unannotated protein</fullName>
    </submittedName>
</protein>
<dbReference type="EMBL" id="CAEZXH010000056">
    <property type="protein sequence ID" value="CAB4687234.1"/>
    <property type="molecule type" value="Genomic_DNA"/>
</dbReference>
<name>A0A6J6NQZ0_9ZZZZ</name>